<evidence type="ECO:0000313" key="1">
    <source>
        <dbReference type="EMBL" id="EKC24902.1"/>
    </source>
</evidence>
<gene>
    <name evidence="1" type="ORF">CGI_10021502</name>
</gene>
<dbReference type="HOGENOM" id="CLU_2963021_0_0_1"/>
<dbReference type="AlphaFoldDB" id="K1PLI6"/>
<accession>K1PLI6</accession>
<proteinExistence type="predicted"/>
<reference evidence="1" key="1">
    <citation type="journal article" date="2012" name="Nature">
        <title>The oyster genome reveals stress adaptation and complexity of shell formation.</title>
        <authorList>
            <person name="Zhang G."/>
            <person name="Fang X."/>
            <person name="Guo X."/>
            <person name="Li L."/>
            <person name="Luo R."/>
            <person name="Xu F."/>
            <person name="Yang P."/>
            <person name="Zhang L."/>
            <person name="Wang X."/>
            <person name="Qi H."/>
            <person name="Xiong Z."/>
            <person name="Que H."/>
            <person name="Xie Y."/>
            <person name="Holland P.W."/>
            <person name="Paps J."/>
            <person name="Zhu Y."/>
            <person name="Wu F."/>
            <person name="Chen Y."/>
            <person name="Wang J."/>
            <person name="Peng C."/>
            <person name="Meng J."/>
            <person name="Yang L."/>
            <person name="Liu J."/>
            <person name="Wen B."/>
            <person name="Zhang N."/>
            <person name="Huang Z."/>
            <person name="Zhu Q."/>
            <person name="Feng Y."/>
            <person name="Mount A."/>
            <person name="Hedgecock D."/>
            <person name="Xu Z."/>
            <person name="Liu Y."/>
            <person name="Domazet-Loso T."/>
            <person name="Du Y."/>
            <person name="Sun X."/>
            <person name="Zhang S."/>
            <person name="Liu B."/>
            <person name="Cheng P."/>
            <person name="Jiang X."/>
            <person name="Li J."/>
            <person name="Fan D."/>
            <person name="Wang W."/>
            <person name="Fu W."/>
            <person name="Wang T."/>
            <person name="Wang B."/>
            <person name="Zhang J."/>
            <person name="Peng Z."/>
            <person name="Li Y."/>
            <person name="Li N."/>
            <person name="Wang J."/>
            <person name="Chen M."/>
            <person name="He Y."/>
            <person name="Tan F."/>
            <person name="Song X."/>
            <person name="Zheng Q."/>
            <person name="Huang R."/>
            <person name="Yang H."/>
            <person name="Du X."/>
            <person name="Chen L."/>
            <person name="Yang M."/>
            <person name="Gaffney P.M."/>
            <person name="Wang S."/>
            <person name="Luo L."/>
            <person name="She Z."/>
            <person name="Ming Y."/>
            <person name="Huang W."/>
            <person name="Zhang S."/>
            <person name="Huang B."/>
            <person name="Zhang Y."/>
            <person name="Qu T."/>
            <person name="Ni P."/>
            <person name="Miao G."/>
            <person name="Wang J."/>
            <person name="Wang Q."/>
            <person name="Steinberg C.E."/>
            <person name="Wang H."/>
            <person name="Li N."/>
            <person name="Qian L."/>
            <person name="Zhang G."/>
            <person name="Li Y."/>
            <person name="Yang H."/>
            <person name="Liu X."/>
            <person name="Wang J."/>
            <person name="Yin Y."/>
            <person name="Wang J."/>
        </authorList>
    </citation>
    <scope>NUCLEOTIDE SEQUENCE [LARGE SCALE GENOMIC DNA]</scope>
    <source>
        <strain evidence="1">05x7-T-G4-1.051#20</strain>
    </source>
</reference>
<dbReference type="InParanoid" id="K1PLI6"/>
<protein>
    <submittedName>
        <fullName evidence="1">Uncharacterized protein</fullName>
    </submittedName>
</protein>
<sequence>MCLDGLVVRTEAAHCQKRIESDRKYLARAGQIQGIIDTDSDFEDTEETPIFESTVSLVS</sequence>
<name>K1PLI6_MAGGI</name>
<organism evidence="1">
    <name type="scientific">Magallana gigas</name>
    <name type="common">Pacific oyster</name>
    <name type="synonym">Crassostrea gigas</name>
    <dbReference type="NCBI Taxonomy" id="29159"/>
    <lineage>
        <taxon>Eukaryota</taxon>
        <taxon>Metazoa</taxon>
        <taxon>Spiralia</taxon>
        <taxon>Lophotrochozoa</taxon>
        <taxon>Mollusca</taxon>
        <taxon>Bivalvia</taxon>
        <taxon>Autobranchia</taxon>
        <taxon>Pteriomorphia</taxon>
        <taxon>Ostreida</taxon>
        <taxon>Ostreoidea</taxon>
        <taxon>Ostreidae</taxon>
        <taxon>Magallana</taxon>
    </lineage>
</organism>
<dbReference type="EMBL" id="JH816055">
    <property type="protein sequence ID" value="EKC24902.1"/>
    <property type="molecule type" value="Genomic_DNA"/>
</dbReference>